<gene>
    <name evidence="1" type="ORF">SAMN05421882_101417</name>
</gene>
<dbReference type="Proteomes" id="UP000183454">
    <property type="component" value="Unassembled WGS sequence"/>
</dbReference>
<protein>
    <submittedName>
        <fullName evidence="1">Uncharacterized protein</fullName>
    </submittedName>
</protein>
<evidence type="ECO:0000313" key="1">
    <source>
        <dbReference type="EMBL" id="SDW50639.1"/>
    </source>
</evidence>
<reference evidence="1 2" key="1">
    <citation type="submission" date="2016-10" db="EMBL/GenBank/DDBJ databases">
        <authorList>
            <person name="de Groot N.N."/>
        </authorList>
    </citation>
    <scope>NUCLEOTIDE SEQUENCE [LARGE SCALE GENOMIC DNA]</scope>
    <source>
        <strain evidence="1 2">Nm110</strain>
    </source>
</reference>
<name>A0A1H2U4W3_9PROT</name>
<evidence type="ECO:0000313" key="2">
    <source>
        <dbReference type="Proteomes" id="UP000183454"/>
    </source>
</evidence>
<accession>A0A1H2U4W3</accession>
<dbReference type="AlphaFoldDB" id="A0A1H2U4W3"/>
<sequence>MLFLCFSQKKSMICSKCKNYQNFSKDCNSIGKIVTRQSKQAIREADGRKYEFLEVLIIELYRYSIKSIV</sequence>
<proteinExistence type="predicted"/>
<organism evidence="1 2">
    <name type="scientific">Nitrosomonas communis</name>
    <dbReference type="NCBI Taxonomy" id="44574"/>
    <lineage>
        <taxon>Bacteria</taxon>
        <taxon>Pseudomonadati</taxon>
        <taxon>Pseudomonadota</taxon>
        <taxon>Betaproteobacteria</taxon>
        <taxon>Nitrosomonadales</taxon>
        <taxon>Nitrosomonadaceae</taxon>
        <taxon>Nitrosomonas</taxon>
    </lineage>
</organism>
<dbReference type="EMBL" id="FNNH01000014">
    <property type="protein sequence ID" value="SDW50639.1"/>
    <property type="molecule type" value="Genomic_DNA"/>
</dbReference>